<dbReference type="PANTHER" id="PTHR43133:SF46">
    <property type="entry name" value="RNA POLYMERASE SIGMA-70 FACTOR ECF SUBFAMILY"/>
    <property type="match status" value="1"/>
</dbReference>
<evidence type="ECO:0000256" key="4">
    <source>
        <dbReference type="ARBA" id="ARBA00023163"/>
    </source>
</evidence>
<evidence type="ECO:0000256" key="3">
    <source>
        <dbReference type="ARBA" id="ARBA00023082"/>
    </source>
</evidence>
<proteinExistence type="inferred from homology"/>
<name>A0A1D7QN21_9SPHI</name>
<dbReference type="GO" id="GO:0006352">
    <property type="term" value="P:DNA-templated transcription initiation"/>
    <property type="evidence" value="ECO:0007669"/>
    <property type="project" value="InterPro"/>
</dbReference>
<comment type="similarity">
    <text evidence="1">Belongs to the sigma-70 factor family. ECF subfamily.</text>
</comment>
<dbReference type="GO" id="GO:0016987">
    <property type="term" value="F:sigma factor activity"/>
    <property type="evidence" value="ECO:0007669"/>
    <property type="project" value="UniProtKB-KW"/>
</dbReference>
<dbReference type="InterPro" id="IPR013249">
    <property type="entry name" value="RNA_pol_sigma70_r4_t2"/>
</dbReference>
<dbReference type="InterPro" id="IPR039425">
    <property type="entry name" value="RNA_pol_sigma-70-like"/>
</dbReference>
<dbReference type="InterPro" id="IPR014327">
    <property type="entry name" value="RNA_pol_sigma70_bacteroid"/>
</dbReference>
<dbReference type="Proteomes" id="UP000094313">
    <property type="component" value="Chromosome"/>
</dbReference>
<dbReference type="InterPro" id="IPR007627">
    <property type="entry name" value="RNA_pol_sigma70_r2"/>
</dbReference>
<evidence type="ECO:0000259" key="6">
    <source>
        <dbReference type="Pfam" id="PF08281"/>
    </source>
</evidence>
<dbReference type="InterPro" id="IPR014284">
    <property type="entry name" value="RNA_pol_sigma-70_dom"/>
</dbReference>
<dbReference type="Gene3D" id="1.10.10.10">
    <property type="entry name" value="Winged helix-like DNA-binding domain superfamily/Winged helix DNA-binding domain"/>
    <property type="match status" value="1"/>
</dbReference>
<keyword evidence="4" id="KW-0804">Transcription</keyword>
<dbReference type="InterPro" id="IPR036388">
    <property type="entry name" value="WH-like_DNA-bd_sf"/>
</dbReference>
<keyword evidence="2" id="KW-0805">Transcription regulation</keyword>
<dbReference type="NCBIfam" id="TIGR02937">
    <property type="entry name" value="sigma70-ECF"/>
    <property type="match status" value="1"/>
</dbReference>
<dbReference type="OrthoDB" id="659569at2"/>
<evidence type="ECO:0000256" key="2">
    <source>
        <dbReference type="ARBA" id="ARBA00023015"/>
    </source>
</evidence>
<sequence length="192" mass="22461">MNQISATDDTVLLDLMRKGDQQAFAILYNRYKGVLFTHAYRKLRDWEEVKDIVQEIFSGLWAKRETLEITDNLNAYLFKAVRYKIINLIARKNTASIYVDSFQSFLTTYADNTDHLVREKMLCSIIDAEINNLPPKMRHVFELSRKENLSHKEIAEQLNITEQSVRSHVKNALHILRLKLGMFLFVALLLNK</sequence>
<dbReference type="RefSeq" id="WP_069381718.1">
    <property type="nucleotide sequence ID" value="NZ_CP017141.1"/>
</dbReference>
<feature type="domain" description="RNA polymerase sigma factor 70 region 4 type 2" evidence="6">
    <location>
        <begin position="126"/>
        <end position="173"/>
    </location>
</feature>
<dbReference type="KEGG" id="psty:BFS30_24570"/>
<dbReference type="Gene3D" id="1.10.1740.10">
    <property type="match status" value="1"/>
</dbReference>
<dbReference type="SUPFAM" id="SSF88946">
    <property type="entry name" value="Sigma2 domain of RNA polymerase sigma factors"/>
    <property type="match status" value="1"/>
</dbReference>
<dbReference type="InterPro" id="IPR013324">
    <property type="entry name" value="RNA_pol_sigma_r3/r4-like"/>
</dbReference>
<evidence type="ECO:0000313" key="8">
    <source>
        <dbReference type="Proteomes" id="UP000094313"/>
    </source>
</evidence>
<accession>A0A1D7QN21</accession>
<evidence type="ECO:0000313" key="7">
    <source>
        <dbReference type="EMBL" id="AOM80056.1"/>
    </source>
</evidence>
<keyword evidence="3" id="KW-0731">Sigma factor</keyword>
<dbReference type="Pfam" id="PF04542">
    <property type="entry name" value="Sigma70_r2"/>
    <property type="match status" value="1"/>
</dbReference>
<dbReference type="AlphaFoldDB" id="A0A1D7QN21"/>
<dbReference type="EMBL" id="CP017141">
    <property type="protein sequence ID" value="AOM80056.1"/>
    <property type="molecule type" value="Genomic_DNA"/>
</dbReference>
<dbReference type="GO" id="GO:0003677">
    <property type="term" value="F:DNA binding"/>
    <property type="evidence" value="ECO:0007669"/>
    <property type="project" value="InterPro"/>
</dbReference>
<feature type="domain" description="RNA polymerase sigma-70 region 2" evidence="5">
    <location>
        <begin position="27"/>
        <end position="93"/>
    </location>
</feature>
<keyword evidence="8" id="KW-1185">Reference proteome</keyword>
<dbReference type="InterPro" id="IPR013325">
    <property type="entry name" value="RNA_pol_sigma_r2"/>
</dbReference>
<dbReference type="NCBIfam" id="TIGR02985">
    <property type="entry name" value="Sig70_bacteroi1"/>
    <property type="match status" value="1"/>
</dbReference>
<dbReference type="Pfam" id="PF08281">
    <property type="entry name" value="Sigma70_r4_2"/>
    <property type="match status" value="1"/>
</dbReference>
<dbReference type="CDD" id="cd06171">
    <property type="entry name" value="Sigma70_r4"/>
    <property type="match status" value="1"/>
</dbReference>
<organism evidence="7 8">
    <name type="scientific">Pedobacter steynii</name>
    <dbReference type="NCBI Taxonomy" id="430522"/>
    <lineage>
        <taxon>Bacteria</taxon>
        <taxon>Pseudomonadati</taxon>
        <taxon>Bacteroidota</taxon>
        <taxon>Sphingobacteriia</taxon>
        <taxon>Sphingobacteriales</taxon>
        <taxon>Sphingobacteriaceae</taxon>
        <taxon>Pedobacter</taxon>
    </lineage>
</organism>
<dbReference type="PANTHER" id="PTHR43133">
    <property type="entry name" value="RNA POLYMERASE ECF-TYPE SIGMA FACTO"/>
    <property type="match status" value="1"/>
</dbReference>
<gene>
    <name evidence="7" type="ORF">BFS30_24570</name>
</gene>
<dbReference type="SUPFAM" id="SSF88659">
    <property type="entry name" value="Sigma3 and sigma4 domains of RNA polymerase sigma factors"/>
    <property type="match status" value="1"/>
</dbReference>
<protein>
    <submittedName>
        <fullName evidence="7">RNA polymerase subunit sigma-70</fullName>
    </submittedName>
</protein>
<evidence type="ECO:0000259" key="5">
    <source>
        <dbReference type="Pfam" id="PF04542"/>
    </source>
</evidence>
<evidence type="ECO:0000256" key="1">
    <source>
        <dbReference type="ARBA" id="ARBA00010641"/>
    </source>
</evidence>
<reference evidence="7 8" key="1">
    <citation type="submission" date="2016-08" db="EMBL/GenBank/DDBJ databases">
        <authorList>
            <person name="Seilhamer J.J."/>
        </authorList>
    </citation>
    <scope>NUCLEOTIDE SEQUENCE [LARGE SCALE GENOMIC DNA]</scope>
    <source>
        <strain evidence="7 8">DX4</strain>
    </source>
</reference>